<dbReference type="Proteomes" id="UP001054821">
    <property type="component" value="Chromosome 4"/>
</dbReference>
<evidence type="ECO:0000313" key="2">
    <source>
        <dbReference type="EMBL" id="KAI5334825.1"/>
    </source>
</evidence>
<evidence type="ECO:0000313" key="3">
    <source>
        <dbReference type="Proteomes" id="UP001054821"/>
    </source>
</evidence>
<dbReference type="Pfam" id="PF03732">
    <property type="entry name" value="Retrotrans_gag"/>
    <property type="match status" value="1"/>
</dbReference>
<comment type="caution">
    <text evidence="2">The sequence shown here is derived from an EMBL/GenBank/DDBJ whole genome shotgun (WGS) entry which is preliminary data.</text>
</comment>
<dbReference type="PANTHER" id="PTHR33223:SF10">
    <property type="entry name" value="AMINOTRANSFERASE-LIKE PLANT MOBILE DOMAIN-CONTAINING PROTEIN"/>
    <property type="match status" value="1"/>
</dbReference>
<reference evidence="2 3" key="1">
    <citation type="journal article" date="2022" name="G3 (Bethesda)">
        <title>Whole-genome sequence and methylome profiling of the almond [Prunus dulcis (Mill.) D.A. Webb] cultivar 'Nonpareil'.</title>
        <authorList>
            <person name="D'Amico-Willman K.M."/>
            <person name="Ouma W.Z."/>
            <person name="Meulia T."/>
            <person name="Sideli G.M."/>
            <person name="Gradziel T.M."/>
            <person name="Fresnedo-Ramirez J."/>
        </authorList>
    </citation>
    <scope>NUCLEOTIDE SEQUENCE [LARGE SCALE GENOMIC DNA]</scope>
    <source>
        <strain evidence="2">Clone GOH B32 T37-40</strain>
    </source>
</reference>
<gene>
    <name evidence="2" type="ORF">L3X38_024958</name>
</gene>
<organism evidence="2 3">
    <name type="scientific">Prunus dulcis</name>
    <name type="common">Almond</name>
    <name type="synonym">Amygdalus dulcis</name>
    <dbReference type="NCBI Taxonomy" id="3755"/>
    <lineage>
        <taxon>Eukaryota</taxon>
        <taxon>Viridiplantae</taxon>
        <taxon>Streptophyta</taxon>
        <taxon>Embryophyta</taxon>
        <taxon>Tracheophyta</taxon>
        <taxon>Spermatophyta</taxon>
        <taxon>Magnoliopsida</taxon>
        <taxon>eudicotyledons</taxon>
        <taxon>Gunneridae</taxon>
        <taxon>Pentapetalae</taxon>
        <taxon>rosids</taxon>
        <taxon>fabids</taxon>
        <taxon>Rosales</taxon>
        <taxon>Rosaceae</taxon>
        <taxon>Amygdaloideae</taxon>
        <taxon>Amygdaleae</taxon>
        <taxon>Prunus</taxon>
    </lineage>
</organism>
<keyword evidence="3" id="KW-1185">Reference proteome</keyword>
<sequence>MNPPSSLAIDGHILDLASGESLAPPTGTPRMKVPILQNTLKCSLFPSTLAGATLNWFYRLEPGTVDCFDKFEANFPQSFYDTNDHLYFDDLYTIRQRDDEPLRENAARFSHEYSRCPETDDRVAFGAFKSDLRASQFHYLVHSSKWTSYGKLMKQAIIHAKAEHFNSKGVPSAFPCPATNMGQILAPAYDRFLPHQAANQAPYLACHVPIEILAR</sequence>
<proteinExistence type="predicted"/>
<dbReference type="AlphaFoldDB" id="A0AAD4Z6M8"/>
<dbReference type="PANTHER" id="PTHR33223">
    <property type="entry name" value="CCHC-TYPE DOMAIN-CONTAINING PROTEIN"/>
    <property type="match status" value="1"/>
</dbReference>
<dbReference type="InterPro" id="IPR005162">
    <property type="entry name" value="Retrotrans_gag_dom"/>
</dbReference>
<name>A0AAD4Z6M8_PRUDU</name>
<feature type="domain" description="Retrotransposon gag" evidence="1">
    <location>
        <begin position="44"/>
        <end position="125"/>
    </location>
</feature>
<protein>
    <recommendedName>
        <fullName evidence="1">Retrotransposon gag domain-containing protein</fullName>
    </recommendedName>
</protein>
<dbReference type="EMBL" id="JAJFAZ020000004">
    <property type="protein sequence ID" value="KAI5334825.1"/>
    <property type="molecule type" value="Genomic_DNA"/>
</dbReference>
<evidence type="ECO:0000259" key="1">
    <source>
        <dbReference type="Pfam" id="PF03732"/>
    </source>
</evidence>
<accession>A0AAD4Z6M8</accession>